<evidence type="ECO:0000313" key="2">
    <source>
        <dbReference type="EMBL" id="WHA41920.1"/>
    </source>
</evidence>
<protein>
    <recommendedName>
        <fullName evidence="4">DUF4064 domain-containing protein</fullName>
    </recommendedName>
</protein>
<feature type="transmembrane region" description="Helical" evidence="1">
    <location>
        <begin position="85"/>
        <end position="118"/>
    </location>
</feature>
<name>A0AAF0KE41_9HYPH</name>
<dbReference type="Proteomes" id="UP000298664">
    <property type="component" value="Chromosome Circular"/>
</dbReference>
<reference evidence="2" key="1">
    <citation type="submission" date="2023-05" db="EMBL/GenBank/DDBJ databases">
        <title>Complete genome sequence of Agrobacterium larrymoorei CFBP5477.</title>
        <authorList>
            <person name="Yen H.-C."/>
            <person name="Chou L."/>
            <person name="Lin Y.-C."/>
            <person name="Lai E.-M."/>
            <person name="Kuo C.-H."/>
        </authorList>
    </citation>
    <scope>NUCLEOTIDE SEQUENCE</scope>
    <source>
        <strain evidence="2">CFBP5477</strain>
    </source>
</reference>
<evidence type="ECO:0008006" key="4">
    <source>
        <dbReference type="Google" id="ProtNLM"/>
    </source>
</evidence>
<keyword evidence="1" id="KW-1133">Transmembrane helix</keyword>
<proteinExistence type="predicted"/>
<keyword evidence="1" id="KW-0472">Membrane</keyword>
<organism evidence="2 3">
    <name type="scientific">Agrobacterium larrymoorei</name>
    <dbReference type="NCBI Taxonomy" id="160699"/>
    <lineage>
        <taxon>Bacteria</taxon>
        <taxon>Pseudomonadati</taxon>
        <taxon>Pseudomonadota</taxon>
        <taxon>Alphaproteobacteria</taxon>
        <taxon>Hyphomicrobiales</taxon>
        <taxon>Rhizobiaceae</taxon>
        <taxon>Rhizobium/Agrobacterium group</taxon>
        <taxon>Agrobacterium</taxon>
    </lineage>
</organism>
<keyword evidence="1" id="KW-0812">Transmembrane</keyword>
<gene>
    <name evidence="2" type="ORF">CFBP5477_004630</name>
</gene>
<accession>A0AAF0KE41</accession>
<sequence>MKINNLNPTKEIEMQKAGGIIALIAGIFGVPAAIVTLMIGGIGAGFEAEGASTVVGLGWGGIGFSFLTIILGAVAMGAKGKVPGILLMLCAIAGAVLGGTLVAVCMVLALIGGLLATIGTKKAAMVTA</sequence>
<dbReference type="AlphaFoldDB" id="A0AAF0KE41"/>
<dbReference type="EMBL" id="CP124733">
    <property type="protein sequence ID" value="WHA41920.1"/>
    <property type="molecule type" value="Genomic_DNA"/>
</dbReference>
<evidence type="ECO:0000256" key="1">
    <source>
        <dbReference type="SAM" id="Phobius"/>
    </source>
</evidence>
<evidence type="ECO:0000313" key="3">
    <source>
        <dbReference type="Proteomes" id="UP000298664"/>
    </source>
</evidence>
<feature type="transmembrane region" description="Helical" evidence="1">
    <location>
        <begin position="20"/>
        <end position="44"/>
    </location>
</feature>
<dbReference type="RefSeq" id="WP_234882871.1">
    <property type="nucleotide sequence ID" value="NZ_CP124733.1"/>
</dbReference>
<feature type="transmembrane region" description="Helical" evidence="1">
    <location>
        <begin position="56"/>
        <end position="78"/>
    </location>
</feature>